<comment type="subcellular location">
    <subcellularLocation>
        <location evidence="1">Membrane</location>
        <topology evidence="1">Peripheral membrane protein</topology>
    </subcellularLocation>
</comment>
<keyword evidence="9" id="KW-1185">Reference proteome</keyword>
<accession>A0A8S1JQ30</accession>
<dbReference type="OMA" id="NEQYQLP"/>
<comment type="similarity">
    <text evidence="2">Belongs to the CDIP1/LITAF family.</text>
</comment>
<dbReference type="Pfam" id="PF10601">
    <property type="entry name" value="zf-LITAF-like"/>
    <property type="match status" value="1"/>
</dbReference>
<evidence type="ECO:0000256" key="2">
    <source>
        <dbReference type="ARBA" id="ARBA00005975"/>
    </source>
</evidence>
<evidence type="ECO:0000256" key="4">
    <source>
        <dbReference type="ARBA" id="ARBA00022833"/>
    </source>
</evidence>
<dbReference type="GO" id="GO:0008270">
    <property type="term" value="F:zinc ion binding"/>
    <property type="evidence" value="ECO:0007669"/>
    <property type="project" value="TreeGrafter"/>
</dbReference>
<feature type="transmembrane region" description="Helical" evidence="6">
    <location>
        <begin position="54"/>
        <end position="75"/>
    </location>
</feature>
<name>A0A8S1JQ30_PARPR</name>
<feature type="domain" description="LITAF" evidence="7">
    <location>
        <begin position="15"/>
        <end position="97"/>
    </location>
</feature>
<protein>
    <recommendedName>
        <fullName evidence="7">LITAF domain-containing protein</fullName>
    </recommendedName>
</protein>
<evidence type="ECO:0000256" key="5">
    <source>
        <dbReference type="ARBA" id="ARBA00023136"/>
    </source>
</evidence>
<gene>
    <name evidence="8" type="ORF">PPRIM_AZ9-3.1.T0050303</name>
</gene>
<dbReference type="PANTHER" id="PTHR23292:SF6">
    <property type="entry name" value="FI16602P1-RELATED"/>
    <property type="match status" value="1"/>
</dbReference>
<dbReference type="InterPro" id="IPR006629">
    <property type="entry name" value="LITAF"/>
</dbReference>
<dbReference type="AlphaFoldDB" id="A0A8S1JQ30"/>
<organism evidence="8 9">
    <name type="scientific">Paramecium primaurelia</name>
    <dbReference type="NCBI Taxonomy" id="5886"/>
    <lineage>
        <taxon>Eukaryota</taxon>
        <taxon>Sar</taxon>
        <taxon>Alveolata</taxon>
        <taxon>Ciliophora</taxon>
        <taxon>Intramacronucleata</taxon>
        <taxon>Oligohymenophorea</taxon>
        <taxon>Peniculida</taxon>
        <taxon>Parameciidae</taxon>
        <taxon>Paramecium</taxon>
    </lineage>
</organism>
<keyword evidence="6" id="KW-1133">Transmembrane helix</keyword>
<dbReference type="EMBL" id="CAJJDM010000002">
    <property type="protein sequence ID" value="CAD8043649.1"/>
    <property type="molecule type" value="Genomic_DNA"/>
</dbReference>
<evidence type="ECO:0000256" key="1">
    <source>
        <dbReference type="ARBA" id="ARBA00004170"/>
    </source>
</evidence>
<keyword evidence="4" id="KW-0862">Zinc</keyword>
<evidence type="ECO:0000256" key="6">
    <source>
        <dbReference type="SAM" id="Phobius"/>
    </source>
</evidence>
<dbReference type="PANTHER" id="PTHR23292">
    <property type="entry name" value="LIPOPOLYSACCHARIDE-INDUCED TUMOR NECROSIS FACTOR-ALPHA FACTOR"/>
    <property type="match status" value="1"/>
</dbReference>
<evidence type="ECO:0000313" key="8">
    <source>
        <dbReference type="EMBL" id="CAD8043649.1"/>
    </source>
</evidence>
<comment type="caution">
    <text evidence="8">The sequence shown here is derived from an EMBL/GenBank/DDBJ whole genome shotgun (WGS) entry which is preliminary data.</text>
</comment>
<keyword evidence="5 6" id="KW-0472">Membrane</keyword>
<evidence type="ECO:0000256" key="3">
    <source>
        <dbReference type="ARBA" id="ARBA00022723"/>
    </source>
</evidence>
<keyword evidence="6" id="KW-0812">Transmembrane</keyword>
<evidence type="ECO:0000259" key="7">
    <source>
        <dbReference type="PROSITE" id="PS51837"/>
    </source>
</evidence>
<dbReference type="SMART" id="SM00714">
    <property type="entry name" value="LITAF"/>
    <property type="match status" value="1"/>
</dbReference>
<dbReference type="GO" id="GO:0016020">
    <property type="term" value="C:membrane"/>
    <property type="evidence" value="ECO:0007669"/>
    <property type="project" value="UniProtKB-SubCell"/>
</dbReference>
<proteinExistence type="inferred from homology"/>
<evidence type="ECO:0000313" key="9">
    <source>
        <dbReference type="Proteomes" id="UP000688137"/>
    </source>
</evidence>
<dbReference type="Proteomes" id="UP000688137">
    <property type="component" value="Unassembled WGS sequence"/>
</dbReference>
<dbReference type="PROSITE" id="PS51837">
    <property type="entry name" value="LITAF"/>
    <property type="match status" value="1"/>
</dbReference>
<reference evidence="8" key="1">
    <citation type="submission" date="2021-01" db="EMBL/GenBank/DDBJ databases">
        <authorList>
            <consortium name="Genoscope - CEA"/>
            <person name="William W."/>
        </authorList>
    </citation>
    <scope>NUCLEOTIDE SEQUENCE</scope>
</reference>
<dbReference type="InterPro" id="IPR037519">
    <property type="entry name" value="LITAF_fam"/>
</dbReference>
<sequence>MQQPNDDQIPLNIPIEQYQLPQQLDEFGQPVMFKCSTCGVQAVSILQHKPGTHTWLCCVTLCIFGAFLAFLPFYMKDCQDVTHVCPACSQPKGVRQFKAC</sequence>
<keyword evidence="3" id="KW-0479">Metal-binding</keyword>